<dbReference type="KEGG" id="pme:NATL1_07601"/>
<name>A2C1F8_PROM1</name>
<protein>
    <submittedName>
        <fullName evidence="1">Uncharacterized protein</fullName>
    </submittedName>
</protein>
<dbReference type="RefSeq" id="WP_011823471.1">
    <property type="nucleotide sequence ID" value="NC_008819.1"/>
</dbReference>
<gene>
    <name evidence="1" type="ordered locus">NATL1_07601</name>
</gene>
<evidence type="ECO:0000313" key="2">
    <source>
        <dbReference type="Proteomes" id="UP000002592"/>
    </source>
</evidence>
<reference evidence="2" key="1">
    <citation type="journal article" date="2007" name="PLoS Genet.">
        <title>Patterns and implications of gene gain and loss in the evolution of Prochlorococcus.</title>
        <authorList>
            <person name="Kettler G.C."/>
            <person name="Martiny A.C."/>
            <person name="Huang K."/>
            <person name="Zucker J."/>
            <person name="Coleman M.L."/>
            <person name="Rodrigue S."/>
            <person name="Chen F."/>
            <person name="Lapidus A."/>
            <person name="Ferriera S."/>
            <person name="Johnson J."/>
            <person name="Steglich C."/>
            <person name="Church G.M."/>
            <person name="Richardson P."/>
            <person name="Chisholm S.W."/>
        </authorList>
    </citation>
    <scope>NUCLEOTIDE SEQUENCE [LARGE SCALE GENOMIC DNA]</scope>
    <source>
        <strain evidence="2">NATL1A</strain>
    </source>
</reference>
<dbReference type="EMBL" id="CP000553">
    <property type="protein sequence ID" value="ABM75318.1"/>
    <property type="molecule type" value="Genomic_DNA"/>
</dbReference>
<dbReference type="HOGENOM" id="CLU_2975667_0_0_3"/>
<dbReference type="eggNOG" id="ENOG50322H3">
    <property type="taxonomic scope" value="Bacteria"/>
</dbReference>
<dbReference type="Proteomes" id="UP000002592">
    <property type="component" value="Chromosome"/>
</dbReference>
<accession>A2C1F8</accession>
<organism evidence="1 2">
    <name type="scientific">Prochlorococcus marinus (strain NATL1A)</name>
    <dbReference type="NCBI Taxonomy" id="167555"/>
    <lineage>
        <taxon>Bacteria</taxon>
        <taxon>Bacillati</taxon>
        <taxon>Cyanobacteriota</taxon>
        <taxon>Cyanophyceae</taxon>
        <taxon>Synechococcales</taxon>
        <taxon>Prochlorococcaceae</taxon>
        <taxon>Prochlorococcus</taxon>
    </lineage>
</organism>
<sequence length="58" mass="6819">MPKKHTNSGSEFNLLSPINHIRFWEKGEMAYSALKKINEHKANNEMEKAKIMLADWIF</sequence>
<proteinExistence type="predicted"/>
<evidence type="ECO:0000313" key="1">
    <source>
        <dbReference type="EMBL" id="ABM75318.1"/>
    </source>
</evidence>
<dbReference type="AlphaFoldDB" id="A2C1F8"/>